<dbReference type="EMBL" id="DTBJ01000053">
    <property type="protein sequence ID" value="HGM59152.1"/>
    <property type="molecule type" value="Genomic_DNA"/>
</dbReference>
<protein>
    <submittedName>
        <fullName evidence="1">Uncharacterized protein</fullName>
    </submittedName>
</protein>
<organism evidence="1">
    <name type="scientific">Staphylothermus marinus</name>
    <dbReference type="NCBI Taxonomy" id="2280"/>
    <lineage>
        <taxon>Archaea</taxon>
        <taxon>Thermoproteota</taxon>
        <taxon>Thermoprotei</taxon>
        <taxon>Desulfurococcales</taxon>
        <taxon>Desulfurococcaceae</taxon>
        <taxon>Staphylothermus</taxon>
    </lineage>
</organism>
<dbReference type="AlphaFoldDB" id="A0A7C4D936"/>
<proteinExistence type="predicted"/>
<evidence type="ECO:0000313" key="1">
    <source>
        <dbReference type="EMBL" id="HGM59152.1"/>
    </source>
</evidence>
<gene>
    <name evidence="1" type="ORF">ENU14_06195</name>
</gene>
<sequence length="64" mass="7389">MLFRVKITKCVDIVVEASDLNEVMDFADNLLRECTNAEKVFIHSIDKGFNELIDKGVIYRKLVK</sequence>
<name>A0A7C4D936_STAMA</name>
<accession>A0A7C4D936</accession>
<reference evidence="1" key="1">
    <citation type="journal article" date="2020" name="mSystems">
        <title>Genome- and Community-Level Interaction Insights into Carbon Utilization and Element Cycling Functions of Hydrothermarchaeota in Hydrothermal Sediment.</title>
        <authorList>
            <person name="Zhou Z."/>
            <person name="Liu Y."/>
            <person name="Xu W."/>
            <person name="Pan J."/>
            <person name="Luo Z.H."/>
            <person name="Li M."/>
        </authorList>
    </citation>
    <scope>NUCLEOTIDE SEQUENCE [LARGE SCALE GENOMIC DNA]</scope>
    <source>
        <strain evidence="1">SpSt-642</strain>
    </source>
</reference>
<comment type="caution">
    <text evidence="1">The sequence shown here is derived from an EMBL/GenBank/DDBJ whole genome shotgun (WGS) entry which is preliminary data.</text>
</comment>